<dbReference type="Gene3D" id="3.90.1070.20">
    <property type="match status" value="1"/>
</dbReference>
<evidence type="ECO:0000256" key="2">
    <source>
        <dbReference type="ARBA" id="ARBA00012418"/>
    </source>
</evidence>
<evidence type="ECO:0000259" key="13">
    <source>
        <dbReference type="Pfam" id="PF04566"/>
    </source>
</evidence>
<dbReference type="GO" id="GO:0003677">
    <property type="term" value="F:DNA binding"/>
    <property type="evidence" value="ECO:0007669"/>
    <property type="project" value="InterPro"/>
</dbReference>
<evidence type="ECO:0000259" key="11">
    <source>
        <dbReference type="Pfam" id="PF04563"/>
    </source>
</evidence>
<comment type="catalytic activity">
    <reaction evidence="7">
        <text>RNA(n) + a ribonucleoside 5'-triphosphate = RNA(n+1) + diphosphate</text>
        <dbReference type="Rhea" id="RHEA:21248"/>
        <dbReference type="Rhea" id="RHEA-COMP:14527"/>
        <dbReference type="Rhea" id="RHEA-COMP:17342"/>
        <dbReference type="ChEBI" id="CHEBI:33019"/>
        <dbReference type="ChEBI" id="CHEBI:61557"/>
        <dbReference type="ChEBI" id="CHEBI:140395"/>
        <dbReference type="EC" id="2.7.7.6"/>
    </reaction>
</comment>
<dbReference type="Gene3D" id="3.90.1110.10">
    <property type="entry name" value="RNA polymerase Rpb2, domain 2"/>
    <property type="match status" value="1"/>
</dbReference>
<dbReference type="InterPro" id="IPR007644">
    <property type="entry name" value="RNA_pol_bsu_protrusion"/>
</dbReference>
<dbReference type="EC" id="2.7.7.6" evidence="2"/>
<reference evidence="14 15" key="1">
    <citation type="journal article" date="2021" name="Nat. Plants">
        <title>The Taxus genome provides insights into paclitaxel biosynthesis.</title>
        <authorList>
            <person name="Xiong X."/>
            <person name="Gou J."/>
            <person name="Liao Q."/>
            <person name="Li Y."/>
            <person name="Zhou Q."/>
            <person name="Bi G."/>
            <person name="Li C."/>
            <person name="Du R."/>
            <person name="Wang X."/>
            <person name="Sun T."/>
            <person name="Guo L."/>
            <person name="Liang H."/>
            <person name="Lu P."/>
            <person name="Wu Y."/>
            <person name="Zhang Z."/>
            <person name="Ro D.K."/>
            <person name="Shang Y."/>
            <person name="Huang S."/>
            <person name="Yan J."/>
        </authorList>
    </citation>
    <scope>NUCLEOTIDE SEQUENCE [LARGE SCALE GENOMIC DNA]</scope>
    <source>
        <strain evidence="14">Ta-2019</strain>
    </source>
</reference>
<evidence type="ECO:0000256" key="1">
    <source>
        <dbReference type="ARBA" id="ARBA00006835"/>
    </source>
</evidence>
<keyword evidence="3" id="KW-0240">DNA-directed RNA polymerase</keyword>
<feature type="domain" description="RNA polymerase Rpb2" evidence="12">
    <location>
        <begin position="331"/>
        <end position="395"/>
    </location>
</feature>
<accession>A0AA38LNE7</accession>
<feature type="non-terminal residue" evidence="14">
    <location>
        <position position="462"/>
    </location>
</feature>
<keyword evidence="9" id="KW-1133">Transmembrane helix</keyword>
<evidence type="ECO:0000256" key="4">
    <source>
        <dbReference type="ARBA" id="ARBA00022679"/>
    </source>
</evidence>
<feature type="transmembrane region" description="Helical" evidence="9">
    <location>
        <begin position="120"/>
        <end position="140"/>
    </location>
</feature>
<keyword evidence="9" id="KW-0472">Membrane</keyword>
<evidence type="ECO:0000256" key="5">
    <source>
        <dbReference type="ARBA" id="ARBA00022695"/>
    </source>
</evidence>
<keyword evidence="4" id="KW-0808">Transferase</keyword>
<dbReference type="Pfam" id="PF04566">
    <property type="entry name" value="RNA_pol_Rpb2_4"/>
    <property type="match status" value="1"/>
</dbReference>
<dbReference type="InterPro" id="IPR007645">
    <property type="entry name" value="RNA_pol_Rpb2_3"/>
</dbReference>
<dbReference type="OMA" id="HANNEIR"/>
<dbReference type="Proteomes" id="UP000824469">
    <property type="component" value="Unassembled WGS sequence"/>
</dbReference>
<keyword evidence="5" id="KW-0548">Nucleotidyltransferase</keyword>
<dbReference type="InterPro" id="IPR037034">
    <property type="entry name" value="RNA_pol_Rpb2_2_sf"/>
</dbReference>
<evidence type="ECO:0000259" key="12">
    <source>
        <dbReference type="Pfam" id="PF04565"/>
    </source>
</evidence>
<sequence>MKDARHATFLSEDRKRVLLGKIPVMVKSHLCYLSRLTHKELLKEGDCLFDAGGYFIIKGHEKVFIAQEERCTNRIWVASTPKWMATYTPSRCGFSSYRNNVFVKLIKTSKDDKYCAGREVLTVNFLSITVPVVLMFYALGVESDFEMMEMIGSPLDDSEMNKLFYSSIHKAEAELKNFRSKNEVWEYINEHFKKCKFPINKGVEEALKTHLFPYIVGYKQKAMFLGYMVNCLLSSYLGRRRVENRDDYINKRVELAGELLGRELYAKVRHFRSRLGKGIQRELSVHGNLKSIDIYADTSIITNGLVSSFSTGNWTHPFKFNTKCTGIVVSLKSTNPVQTLSEMRKMRLRVQYAASAKLRDARYQNPSYWGRVCFISTPDGENCGLVKNLAVTCLVSLHTAEEPILDFLNKCSITVVDQISPSTSKGATKIYVNGEWVGIYHDPDSLVKKLRDLRRKQHIHPH</sequence>
<evidence type="ECO:0000256" key="9">
    <source>
        <dbReference type="SAM" id="Phobius"/>
    </source>
</evidence>
<evidence type="ECO:0000256" key="3">
    <source>
        <dbReference type="ARBA" id="ARBA00022478"/>
    </source>
</evidence>
<gene>
    <name evidence="14" type="ORF">KI387_002159</name>
</gene>
<dbReference type="AlphaFoldDB" id="A0AA38LNE7"/>
<evidence type="ECO:0000256" key="6">
    <source>
        <dbReference type="ARBA" id="ARBA00023163"/>
    </source>
</evidence>
<dbReference type="PANTHER" id="PTHR20856">
    <property type="entry name" value="DNA-DIRECTED RNA POLYMERASE I SUBUNIT 2"/>
    <property type="match status" value="1"/>
</dbReference>
<proteinExistence type="inferred from homology"/>
<dbReference type="Pfam" id="PF04565">
    <property type="entry name" value="RNA_pol_Rpb2_3"/>
    <property type="match status" value="1"/>
</dbReference>
<dbReference type="EMBL" id="JAHRHJ020000001">
    <property type="protein sequence ID" value="KAH9330051.1"/>
    <property type="molecule type" value="Genomic_DNA"/>
</dbReference>
<keyword evidence="6" id="KW-0804">Transcription</keyword>
<dbReference type="Pfam" id="PF04561">
    <property type="entry name" value="RNA_pol_Rpb2_2"/>
    <property type="match status" value="1"/>
</dbReference>
<organism evidence="14 15">
    <name type="scientific">Taxus chinensis</name>
    <name type="common">Chinese yew</name>
    <name type="synonym">Taxus wallichiana var. chinensis</name>
    <dbReference type="NCBI Taxonomy" id="29808"/>
    <lineage>
        <taxon>Eukaryota</taxon>
        <taxon>Viridiplantae</taxon>
        <taxon>Streptophyta</taxon>
        <taxon>Embryophyta</taxon>
        <taxon>Tracheophyta</taxon>
        <taxon>Spermatophyta</taxon>
        <taxon>Pinopsida</taxon>
        <taxon>Pinidae</taxon>
        <taxon>Conifers II</taxon>
        <taxon>Cupressales</taxon>
        <taxon>Taxaceae</taxon>
        <taxon>Taxus</taxon>
    </lineage>
</organism>
<feature type="domain" description="RNA polymerase beta subunit protrusion" evidence="11">
    <location>
        <begin position="12"/>
        <end position="287"/>
    </location>
</feature>
<feature type="domain" description="RNA polymerase Rpb2" evidence="13">
    <location>
        <begin position="430"/>
        <end position="461"/>
    </location>
</feature>
<evidence type="ECO:0000259" key="10">
    <source>
        <dbReference type="Pfam" id="PF04561"/>
    </source>
</evidence>
<dbReference type="GO" id="GO:0006351">
    <property type="term" value="P:DNA-templated transcription"/>
    <property type="evidence" value="ECO:0007669"/>
    <property type="project" value="InterPro"/>
</dbReference>
<dbReference type="InterPro" id="IPR007642">
    <property type="entry name" value="RNA_pol_Rpb2_2"/>
</dbReference>
<feature type="domain" description="RNA polymerase Rpb2" evidence="10">
    <location>
        <begin position="129"/>
        <end position="254"/>
    </location>
</feature>
<dbReference type="InterPro" id="IPR007646">
    <property type="entry name" value="RNA_pol_Rpb2_4"/>
</dbReference>
<comment type="caution">
    <text evidence="14">The sequence shown here is derived from an EMBL/GenBank/DDBJ whole genome shotgun (WGS) entry which is preliminary data.</text>
</comment>
<evidence type="ECO:0000313" key="15">
    <source>
        <dbReference type="Proteomes" id="UP000824469"/>
    </source>
</evidence>
<comment type="similarity">
    <text evidence="1 8">Belongs to the RNA polymerase beta chain family.</text>
</comment>
<evidence type="ECO:0000313" key="14">
    <source>
        <dbReference type="EMBL" id="KAH9330051.1"/>
    </source>
</evidence>
<dbReference type="GO" id="GO:0032549">
    <property type="term" value="F:ribonucleoside binding"/>
    <property type="evidence" value="ECO:0007669"/>
    <property type="project" value="InterPro"/>
</dbReference>
<dbReference type="Pfam" id="PF04563">
    <property type="entry name" value="RNA_pol_Rpb2_1"/>
    <property type="match status" value="1"/>
</dbReference>
<dbReference type="InterPro" id="IPR015712">
    <property type="entry name" value="DNA-dir_RNA_pol_su2"/>
</dbReference>
<protein>
    <recommendedName>
        <fullName evidence="2">DNA-directed RNA polymerase</fullName>
        <ecNumber evidence="2">2.7.7.6</ecNumber>
    </recommendedName>
</protein>
<keyword evidence="9" id="KW-0812">Transmembrane</keyword>
<evidence type="ECO:0000256" key="8">
    <source>
        <dbReference type="RuleBase" id="RU000434"/>
    </source>
</evidence>
<name>A0AA38LNE7_TAXCH</name>
<dbReference type="GO" id="GO:0000428">
    <property type="term" value="C:DNA-directed RNA polymerase complex"/>
    <property type="evidence" value="ECO:0007669"/>
    <property type="project" value="UniProtKB-KW"/>
</dbReference>
<dbReference type="Gene3D" id="3.90.1100.10">
    <property type="match status" value="1"/>
</dbReference>
<dbReference type="GO" id="GO:0003899">
    <property type="term" value="F:DNA-directed RNA polymerase activity"/>
    <property type="evidence" value="ECO:0007669"/>
    <property type="project" value="UniProtKB-EC"/>
</dbReference>
<dbReference type="SUPFAM" id="SSF64484">
    <property type="entry name" value="beta and beta-prime subunits of DNA dependent RNA-polymerase"/>
    <property type="match status" value="1"/>
</dbReference>
<keyword evidence="15" id="KW-1185">Reference proteome</keyword>
<evidence type="ECO:0000256" key="7">
    <source>
        <dbReference type="ARBA" id="ARBA00048552"/>
    </source>
</evidence>